<comment type="similarity">
    <text evidence="2 12">Belongs to the short-chain dehydrogenases/reductases (SDR) family.</text>
</comment>
<evidence type="ECO:0000256" key="3">
    <source>
        <dbReference type="ARBA" id="ARBA00022692"/>
    </source>
</evidence>
<dbReference type="InterPro" id="IPR002347">
    <property type="entry name" value="SDR_fam"/>
</dbReference>
<accession>A0A834JGV7</accession>
<proteinExistence type="inferred from homology"/>
<keyword evidence="15" id="KW-1185">Reference proteome</keyword>
<dbReference type="InterPro" id="IPR036291">
    <property type="entry name" value="NAD(P)-bd_dom_sf"/>
</dbReference>
<name>A0A834JGV7_VESVU</name>
<dbReference type="PROSITE" id="PS00061">
    <property type="entry name" value="ADH_SHORT"/>
    <property type="match status" value="1"/>
</dbReference>
<evidence type="ECO:0000256" key="6">
    <source>
        <dbReference type="ARBA" id="ARBA00023002"/>
    </source>
</evidence>
<dbReference type="GO" id="GO:0016020">
    <property type="term" value="C:membrane"/>
    <property type="evidence" value="ECO:0007669"/>
    <property type="project" value="UniProtKB-SubCell"/>
</dbReference>
<keyword evidence="3 13" id="KW-0812">Transmembrane</keyword>
<dbReference type="Proteomes" id="UP000614350">
    <property type="component" value="Unassembled WGS sequence"/>
</dbReference>
<dbReference type="PANTHER" id="PTHR24322:SF748">
    <property type="entry name" value="FI23927P1-RELATED"/>
    <property type="match status" value="1"/>
</dbReference>
<dbReference type="EMBL" id="JACSEA010000013">
    <property type="protein sequence ID" value="KAF7386922.1"/>
    <property type="molecule type" value="Genomic_DNA"/>
</dbReference>
<organism evidence="14 15">
    <name type="scientific">Vespula vulgaris</name>
    <name type="common">Yellow jacket</name>
    <name type="synonym">Wasp</name>
    <dbReference type="NCBI Taxonomy" id="7454"/>
    <lineage>
        <taxon>Eukaryota</taxon>
        <taxon>Metazoa</taxon>
        <taxon>Ecdysozoa</taxon>
        <taxon>Arthropoda</taxon>
        <taxon>Hexapoda</taxon>
        <taxon>Insecta</taxon>
        <taxon>Pterygota</taxon>
        <taxon>Neoptera</taxon>
        <taxon>Endopterygota</taxon>
        <taxon>Hymenoptera</taxon>
        <taxon>Apocrita</taxon>
        <taxon>Aculeata</taxon>
        <taxon>Vespoidea</taxon>
        <taxon>Vespidae</taxon>
        <taxon>Vespinae</taxon>
        <taxon>Vespula</taxon>
    </lineage>
</organism>
<keyword evidence="7" id="KW-0443">Lipid metabolism</keyword>
<reference evidence="14" key="1">
    <citation type="journal article" date="2020" name="G3 (Bethesda)">
        <title>High-Quality Assemblies for Three Invasive Social Wasps from the &lt;i&gt;Vespula&lt;/i&gt; Genus.</title>
        <authorList>
            <person name="Harrop T.W.R."/>
            <person name="Guhlin J."/>
            <person name="McLaughlin G.M."/>
            <person name="Permina E."/>
            <person name="Stockwell P."/>
            <person name="Gilligan J."/>
            <person name="Le Lec M.F."/>
            <person name="Gruber M.A.M."/>
            <person name="Quinn O."/>
            <person name="Lovegrove M."/>
            <person name="Duncan E.J."/>
            <person name="Remnant E.J."/>
            <person name="Van Eeckhoven J."/>
            <person name="Graham B."/>
            <person name="Knapp R.A."/>
            <person name="Langford K.W."/>
            <person name="Kronenberg Z."/>
            <person name="Press M.O."/>
            <person name="Eacker S.M."/>
            <person name="Wilson-Rankin E.E."/>
            <person name="Purcell J."/>
            <person name="Lester P.J."/>
            <person name="Dearden P.K."/>
        </authorList>
    </citation>
    <scope>NUCLEOTIDE SEQUENCE</scope>
    <source>
        <strain evidence="14">Marl-1</strain>
    </source>
</reference>
<dbReference type="Gene3D" id="3.40.50.720">
    <property type="entry name" value="NAD(P)-binding Rossmann-like Domain"/>
    <property type="match status" value="1"/>
</dbReference>
<feature type="transmembrane region" description="Helical" evidence="13">
    <location>
        <begin position="254"/>
        <end position="272"/>
    </location>
</feature>
<protein>
    <recommendedName>
        <fullName evidence="10">Short-chain dehydrogenase/reductase 3</fullName>
    </recommendedName>
    <alternativeName>
        <fullName evidence="11">Retinal short-chain dehydrogenase/reductase 1</fullName>
    </alternativeName>
</protein>
<evidence type="ECO:0000256" key="13">
    <source>
        <dbReference type="SAM" id="Phobius"/>
    </source>
</evidence>
<evidence type="ECO:0000256" key="5">
    <source>
        <dbReference type="ARBA" id="ARBA00022989"/>
    </source>
</evidence>
<evidence type="ECO:0000313" key="15">
    <source>
        <dbReference type="Proteomes" id="UP000614350"/>
    </source>
</evidence>
<gene>
    <name evidence="14" type="ORF">HZH66_011374</name>
</gene>
<evidence type="ECO:0000256" key="2">
    <source>
        <dbReference type="ARBA" id="ARBA00006484"/>
    </source>
</evidence>
<sequence>MWNVLKFIMFGLIGIVESIVKLFIPMKYQMKNISGEIALVTGGAGGLGRALALNLVKHNAIVVIWDIDQKGIEETMKLIKIAGGICHGYVCDIRNCEEVYKKAKLVREEVGLVTILINNAGVINIGKFLETPDYLLNRSIEINIVSQFWTVKAFLPEMIKNNKGHIVSIASAASYAGCPKIVDYCASKHAVAGFIEALQLELNLEGHDINTTVISPYIIHNTGMFLNEFSRLIPSLNSTEVAEKTIISLRCNKHFVLIPASLKIIIILKWIMPWSFLVMLSRNLINHNIESNYKPIEKSSRSKVQNDAKQ</sequence>
<dbReference type="PRINTS" id="PR00080">
    <property type="entry name" value="SDRFAMILY"/>
</dbReference>
<evidence type="ECO:0000256" key="10">
    <source>
        <dbReference type="ARBA" id="ARBA00068717"/>
    </source>
</evidence>
<comment type="subcellular location">
    <subcellularLocation>
        <location evidence="1">Membrane</location>
        <topology evidence="1">Multi-pass membrane protein</topology>
    </subcellularLocation>
</comment>
<keyword evidence="8 13" id="KW-0472">Membrane</keyword>
<dbReference type="PANTHER" id="PTHR24322">
    <property type="entry name" value="PKSB"/>
    <property type="match status" value="1"/>
</dbReference>
<keyword evidence="6" id="KW-0560">Oxidoreductase</keyword>
<evidence type="ECO:0000256" key="11">
    <source>
        <dbReference type="ARBA" id="ARBA00082544"/>
    </source>
</evidence>
<dbReference type="AlphaFoldDB" id="A0A834JGV7"/>
<evidence type="ECO:0000313" key="14">
    <source>
        <dbReference type="EMBL" id="KAF7386922.1"/>
    </source>
</evidence>
<dbReference type="FunFam" id="3.40.50.720:FF:000131">
    <property type="entry name" value="Short-chain dehydrogenase/reductase 3"/>
    <property type="match status" value="1"/>
</dbReference>
<dbReference type="GO" id="GO:0052650">
    <property type="term" value="F:all-trans-retinol dehydrogenase (NADP+) activity"/>
    <property type="evidence" value="ECO:0007669"/>
    <property type="project" value="UniProtKB-ARBA"/>
</dbReference>
<keyword evidence="4" id="KW-0521">NADP</keyword>
<dbReference type="InterPro" id="IPR020904">
    <property type="entry name" value="Sc_DH/Rdtase_CS"/>
</dbReference>
<dbReference type="GO" id="GO:0005811">
    <property type="term" value="C:lipid droplet"/>
    <property type="evidence" value="ECO:0007669"/>
    <property type="project" value="TreeGrafter"/>
</dbReference>
<comment type="function">
    <text evidence="9">Catalyzes the reduction of all-trans-retinal to all-trans-retinol in the presence of NADPH.</text>
</comment>
<dbReference type="PRINTS" id="PR00081">
    <property type="entry name" value="GDHRDH"/>
</dbReference>
<evidence type="ECO:0000256" key="9">
    <source>
        <dbReference type="ARBA" id="ARBA00059620"/>
    </source>
</evidence>
<evidence type="ECO:0000256" key="1">
    <source>
        <dbReference type="ARBA" id="ARBA00004141"/>
    </source>
</evidence>
<dbReference type="CDD" id="cd05339">
    <property type="entry name" value="17beta-HSDXI-like_SDR_c"/>
    <property type="match status" value="1"/>
</dbReference>
<evidence type="ECO:0000256" key="4">
    <source>
        <dbReference type="ARBA" id="ARBA00022857"/>
    </source>
</evidence>
<keyword evidence="5 13" id="KW-1133">Transmembrane helix</keyword>
<comment type="caution">
    <text evidence="14">The sequence shown here is derived from an EMBL/GenBank/DDBJ whole genome shotgun (WGS) entry which is preliminary data.</text>
</comment>
<evidence type="ECO:0000256" key="7">
    <source>
        <dbReference type="ARBA" id="ARBA00023098"/>
    </source>
</evidence>
<evidence type="ECO:0000256" key="12">
    <source>
        <dbReference type="RuleBase" id="RU000363"/>
    </source>
</evidence>
<dbReference type="SUPFAM" id="SSF51735">
    <property type="entry name" value="NAD(P)-binding Rossmann-fold domains"/>
    <property type="match status" value="1"/>
</dbReference>
<evidence type="ECO:0000256" key="8">
    <source>
        <dbReference type="ARBA" id="ARBA00023136"/>
    </source>
</evidence>
<dbReference type="Pfam" id="PF00106">
    <property type="entry name" value="adh_short"/>
    <property type="match status" value="1"/>
</dbReference>